<keyword evidence="1" id="KW-0472">Membrane</keyword>
<gene>
    <name evidence="2" type="ORF">SAC06_08720</name>
</gene>
<sequence>MKRLSLRAKVRWNTSLVLGLVVAAVTVAALRGLDSKDWPWTALPAGLLAGWSVLALINVTWVLLLVWPMDARATRTHATAEDPGHKLARTTATVGSVVSLGAVVIVIIQAGQAQGWVAIALGALSLISVVGSWALIQVNYMLHYARVYFEPDPDGEPLGGINFNQEEPPEYTDFAYFTVGLGMTYQVADTSLTRNTMRRIAFMQTTLAYLFGAGILAVAINAVADLG</sequence>
<dbReference type="EMBL" id="CP138335">
    <property type="protein sequence ID" value="XBW07717.1"/>
    <property type="molecule type" value="Genomic_DNA"/>
</dbReference>
<dbReference type="KEGG" id="sapp:SAC06_08720"/>
<feature type="transmembrane region" description="Helical" evidence="1">
    <location>
        <begin position="87"/>
        <end position="110"/>
    </location>
</feature>
<evidence type="ECO:0000313" key="2">
    <source>
        <dbReference type="EMBL" id="XBW07717.1"/>
    </source>
</evidence>
<dbReference type="AlphaFoldDB" id="A0AAU7V6P5"/>
<reference evidence="2" key="1">
    <citation type="submission" date="2023-11" db="EMBL/GenBank/DDBJ databases">
        <title>Scrofimicrobium hongkongense sp. nov., isolated from a patient with peritonitis.</title>
        <authorList>
            <person name="Lao H.Y."/>
            <person name="Wong A.Y.P."/>
            <person name="Ng T.L."/>
            <person name="Wong R.Y.L."/>
            <person name="Yau M.C.Y."/>
            <person name="Lam J.Y.W."/>
            <person name="Siu G.K.H."/>
        </authorList>
    </citation>
    <scope>NUCLEOTIDE SEQUENCE</scope>
    <source>
        <strain evidence="2">R131</strain>
    </source>
</reference>
<name>A0AAU7V6P5_9ACTO</name>
<keyword evidence="1" id="KW-0812">Transmembrane</keyword>
<feature type="transmembrane region" description="Helical" evidence="1">
    <location>
        <begin position="116"/>
        <end position="136"/>
    </location>
</feature>
<feature type="transmembrane region" description="Helical" evidence="1">
    <location>
        <begin position="207"/>
        <end position="224"/>
    </location>
</feature>
<protein>
    <submittedName>
        <fullName evidence="2">DUF1345 domain-containing protein</fullName>
    </submittedName>
</protein>
<evidence type="ECO:0000256" key="1">
    <source>
        <dbReference type="SAM" id="Phobius"/>
    </source>
</evidence>
<organism evidence="2">
    <name type="scientific">Scrofimicrobium appendicitidis</name>
    <dbReference type="NCBI Taxonomy" id="3079930"/>
    <lineage>
        <taxon>Bacteria</taxon>
        <taxon>Bacillati</taxon>
        <taxon>Actinomycetota</taxon>
        <taxon>Actinomycetes</taxon>
        <taxon>Actinomycetales</taxon>
        <taxon>Actinomycetaceae</taxon>
        <taxon>Scrofimicrobium</taxon>
    </lineage>
</organism>
<proteinExistence type="predicted"/>
<dbReference type="InterPro" id="IPR009781">
    <property type="entry name" value="DUF1345"/>
</dbReference>
<accession>A0AAU7V6P5</accession>
<dbReference type="Pfam" id="PF07077">
    <property type="entry name" value="DUF1345"/>
    <property type="match status" value="1"/>
</dbReference>
<keyword evidence="1" id="KW-1133">Transmembrane helix</keyword>
<feature type="transmembrane region" description="Helical" evidence="1">
    <location>
        <begin position="48"/>
        <end position="67"/>
    </location>
</feature>
<dbReference type="RefSeq" id="WP_350257920.1">
    <property type="nucleotide sequence ID" value="NZ_CP138335.1"/>
</dbReference>